<feature type="domain" description="SLH" evidence="2">
    <location>
        <begin position="470"/>
        <end position="529"/>
    </location>
</feature>
<evidence type="ECO:0000259" key="2">
    <source>
        <dbReference type="PROSITE" id="PS51272"/>
    </source>
</evidence>
<dbReference type="KEGG" id="avu:BK816_06265"/>
<protein>
    <recommendedName>
        <fullName evidence="2">SLH domain-containing protein</fullName>
    </recommendedName>
</protein>
<evidence type="ECO:0000256" key="1">
    <source>
        <dbReference type="SAM" id="SignalP"/>
    </source>
</evidence>
<dbReference type="AlphaFoldDB" id="A0A1D9ML93"/>
<dbReference type="RefSeq" id="WP_071164408.1">
    <property type="nucleotide sequence ID" value="NZ_CP017812.1"/>
</dbReference>
<feature type="domain" description="SLH" evidence="2">
    <location>
        <begin position="352"/>
        <end position="415"/>
    </location>
</feature>
<dbReference type="PANTHER" id="PTHR43308">
    <property type="entry name" value="OUTER MEMBRANE PROTEIN ALPHA-RELATED"/>
    <property type="match status" value="1"/>
</dbReference>
<keyword evidence="1" id="KW-0732">Signal</keyword>
<reference evidence="3 4" key="1">
    <citation type="submission" date="2016-10" db="EMBL/GenBank/DDBJ databases">
        <title>Actinomyces aegypiusis sp. nov., isolated from the Aegypius monachus in Qinghai Tibet Plateau China.</title>
        <authorList>
            <person name="Wang Y."/>
        </authorList>
    </citation>
    <scope>NUCLEOTIDE SEQUENCE [LARGE SCALE GENOMIC DNA]</scope>
    <source>
        <strain evidence="3 4">VUL4_3</strain>
    </source>
</reference>
<dbReference type="InterPro" id="IPR001119">
    <property type="entry name" value="SLH_dom"/>
</dbReference>
<dbReference type="InterPro" id="IPR051465">
    <property type="entry name" value="Cell_Envelope_Struct_Comp"/>
</dbReference>
<evidence type="ECO:0000313" key="3">
    <source>
        <dbReference type="EMBL" id="AOZ72943.1"/>
    </source>
</evidence>
<gene>
    <name evidence="3" type="ORF">BK816_06265</name>
</gene>
<feature type="signal peptide" evidence="1">
    <location>
        <begin position="1"/>
        <end position="23"/>
    </location>
</feature>
<sequence>MKRFLRFLTLGLALILAITIAPIGKTQVSNSAMADSYAQYAKDTKEYFDKIQTVAVKDISLSRKDAQFSHYLNQKAAERNRYLMRQNPRPGAEDVCRYPNVFCGFNVNQPYRGEDIAYLTYVYKFSIAQLGIQDGFDVNNGLAGNGQGFLGNKGPGGLLPLGLSNYFDSYGVSVSGGPENFQIYITIAMSRAEWLAKMGKDVSKATYRTVKSNDDIQWGRRLPNGTIGAYWLSHISGEEWQKRVRALSSEVSSVGRKSKHRLVPKTNRISSGVSRLKFESVFSDVVDPKTERPKSGFVGEINHLYLWGYTTGWNGPKGQRLYRPDQKITREAMAAFLYRYAHGGERNTAQFNGKEFKDVGKSNPFRNEIMWLRQTGITTGWNDGTFRPKEPISREAMTAFLYRLCSQKTSKSFGYGPFPQGDFDVRLPLPTAVQKRMKESNLWLSKGAGGSICDPLNRPNRYLVPKDGQRLFKDTVVNRTTGFGKEIWWAKQIGITTGWGDGSFHPEAPISREAMAAFIYRLHTDKFVQ</sequence>
<dbReference type="Proteomes" id="UP000176288">
    <property type="component" value="Chromosome"/>
</dbReference>
<accession>A0A1D9ML93</accession>
<name>A0A1D9ML93_9ACTO</name>
<feature type="domain" description="SLH" evidence="2">
    <location>
        <begin position="284"/>
        <end position="351"/>
    </location>
</feature>
<proteinExistence type="predicted"/>
<dbReference type="PROSITE" id="PS51272">
    <property type="entry name" value="SLH"/>
    <property type="match status" value="3"/>
</dbReference>
<dbReference type="Pfam" id="PF00395">
    <property type="entry name" value="SLH"/>
    <property type="match status" value="2"/>
</dbReference>
<dbReference type="EMBL" id="CP017812">
    <property type="protein sequence ID" value="AOZ72943.1"/>
    <property type="molecule type" value="Genomic_DNA"/>
</dbReference>
<organism evidence="3 4">
    <name type="scientific">Boudabousia tangfeifanii</name>
    <dbReference type="NCBI Taxonomy" id="1912795"/>
    <lineage>
        <taxon>Bacteria</taxon>
        <taxon>Bacillati</taxon>
        <taxon>Actinomycetota</taxon>
        <taxon>Actinomycetes</taxon>
        <taxon>Actinomycetales</taxon>
        <taxon>Actinomycetaceae</taxon>
        <taxon>Boudabousia</taxon>
    </lineage>
</organism>
<keyword evidence="4" id="KW-1185">Reference proteome</keyword>
<feature type="chain" id="PRO_5038529956" description="SLH domain-containing protein" evidence="1">
    <location>
        <begin position="24"/>
        <end position="529"/>
    </location>
</feature>
<evidence type="ECO:0000313" key="4">
    <source>
        <dbReference type="Proteomes" id="UP000176288"/>
    </source>
</evidence>